<dbReference type="Proteomes" id="UP001454036">
    <property type="component" value="Unassembled WGS sequence"/>
</dbReference>
<name>A0AAV3QCF2_LITER</name>
<reference evidence="1 2" key="1">
    <citation type="submission" date="2024-01" db="EMBL/GenBank/DDBJ databases">
        <title>The complete chloroplast genome sequence of Lithospermum erythrorhizon: insights into the phylogenetic relationship among Boraginaceae species and the maternal lineages of purple gromwells.</title>
        <authorList>
            <person name="Okada T."/>
            <person name="Watanabe K."/>
        </authorList>
    </citation>
    <scope>NUCLEOTIDE SEQUENCE [LARGE SCALE GENOMIC DNA]</scope>
</reference>
<organism evidence="1 2">
    <name type="scientific">Lithospermum erythrorhizon</name>
    <name type="common">Purple gromwell</name>
    <name type="synonym">Lithospermum officinale var. erythrorhizon</name>
    <dbReference type="NCBI Taxonomy" id="34254"/>
    <lineage>
        <taxon>Eukaryota</taxon>
        <taxon>Viridiplantae</taxon>
        <taxon>Streptophyta</taxon>
        <taxon>Embryophyta</taxon>
        <taxon>Tracheophyta</taxon>
        <taxon>Spermatophyta</taxon>
        <taxon>Magnoliopsida</taxon>
        <taxon>eudicotyledons</taxon>
        <taxon>Gunneridae</taxon>
        <taxon>Pentapetalae</taxon>
        <taxon>asterids</taxon>
        <taxon>lamiids</taxon>
        <taxon>Boraginales</taxon>
        <taxon>Boraginaceae</taxon>
        <taxon>Boraginoideae</taxon>
        <taxon>Lithospermeae</taxon>
        <taxon>Lithospermum</taxon>
    </lineage>
</organism>
<evidence type="ECO:0000313" key="2">
    <source>
        <dbReference type="Proteomes" id="UP001454036"/>
    </source>
</evidence>
<dbReference type="AlphaFoldDB" id="A0AAV3QCF2"/>
<comment type="caution">
    <text evidence="1">The sequence shown here is derived from an EMBL/GenBank/DDBJ whole genome shotgun (WGS) entry which is preliminary data.</text>
</comment>
<keyword evidence="2" id="KW-1185">Reference proteome</keyword>
<proteinExistence type="predicted"/>
<gene>
    <name evidence="1" type="ORF">LIER_38995</name>
</gene>
<sequence length="106" mass="12249">MSRGCAQLGSIGREEGFRQKILAQYKDKVVAHYNKKFWGRQFLVGNLVVRARQASVHGKLGKLESQWEGPYLVKMIVGPVTYELETLEGHHVLQSWNACHMRKYYL</sequence>
<evidence type="ECO:0000313" key="1">
    <source>
        <dbReference type="EMBL" id="GAA0160188.1"/>
    </source>
</evidence>
<accession>A0AAV3QCF2</accession>
<dbReference type="EMBL" id="BAABME010020357">
    <property type="protein sequence ID" value="GAA0160188.1"/>
    <property type="molecule type" value="Genomic_DNA"/>
</dbReference>
<protein>
    <submittedName>
        <fullName evidence="1">Uncharacterized protein</fullName>
    </submittedName>
</protein>